<dbReference type="EMBL" id="KY562620">
    <property type="protein sequence ID" value="AUT83287.1"/>
    <property type="molecule type" value="Genomic_DNA"/>
</dbReference>
<evidence type="ECO:0000313" key="13">
    <source>
        <dbReference type="EMBL" id="AUT83287.1"/>
    </source>
</evidence>
<dbReference type="GO" id="GO:0019843">
    <property type="term" value="F:rRNA binding"/>
    <property type="evidence" value="ECO:0007669"/>
    <property type="project" value="UniProtKB-KW"/>
</dbReference>
<comment type="subcellular location">
    <subcellularLocation>
        <location evidence="3">Plastid</location>
    </subcellularLocation>
</comment>
<dbReference type="InterPro" id="IPR047867">
    <property type="entry name" value="Ribosomal_uL22_bac/org-type"/>
</dbReference>
<dbReference type="Pfam" id="PF00237">
    <property type="entry name" value="Ribosomal_L22"/>
    <property type="match status" value="1"/>
</dbReference>
<evidence type="ECO:0000256" key="4">
    <source>
        <dbReference type="ARBA" id="ARBA00009451"/>
    </source>
</evidence>
<keyword evidence="10 12" id="KW-0687">Ribonucleoprotein</keyword>
<dbReference type="InterPro" id="IPR005727">
    <property type="entry name" value="Ribosomal_uL22_bac/chlpt-type"/>
</dbReference>
<dbReference type="PANTHER" id="PTHR13501:SF10">
    <property type="entry name" value="LARGE RIBOSOMAL SUBUNIT PROTEIN UL22M"/>
    <property type="match status" value="1"/>
</dbReference>
<dbReference type="CDD" id="cd00336">
    <property type="entry name" value="Ribosomal_L22"/>
    <property type="match status" value="1"/>
</dbReference>
<evidence type="ECO:0000256" key="3">
    <source>
        <dbReference type="ARBA" id="ARBA00004474"/>
    </source>
</evidence>
<dbReference type="SUPFAM" id="SSF54843">
    <property type="entry name" value="Ribosomal protein L22"/>
    <property type="match status" value="1"/>
</dbReference>
<dbReference type="HAMAP" id="MF_01331_B">
    <property type="entry name" value="Ribosomal_uL22_B"/>
    <property type="match status" value="1"/>
</dbReference>
<accession>A0A2K9RME0</accession>
<evidence type="ECO:0000256" key="12">
    <source>
        <dbReference type="RuleBase" id="RU004005"/>
    </source>
</evidence>
<proteinExistence type="inferred from homology"/>
<dbReference type="GO" id="GO:0006412">
    <property type="term" value="P:translation"/>
    <property type="evidence" value="ECO:0007669"/>
    <property type="project" value="InterPro"/>
</dbReference>
<dbReference type="Gene3D" id="3.90.470.10">
    <property type="entry name" value="Ribosomal protein L22/L17"/>
    <property type="match status" value="1"/>
</dbReference>
<evidence type="ECO:0000256" key="11">
    <source>
        <dbReference type="ARBA" id="ARBA00035285"/>
    </source>
</evidence>
<reference evidence="13" key="1">
    <citation type="journal article" date="2018" name="J. ISSAAS">
        <title>Mutation rates in seeds and seed-banking influence substitution rates across the angiosperm phylogeny.</title>
        <authorList>
            <person name="Dann M."/>
            <person name="Bellot S."/>
            <person name="Schepella S."/>
            <person name="Schaefer H."/>
            <person name="Tellier A."/>
        </authorList>
    </citation>
    <scope>NUCLEOTIDE SEQUENCE</scope>
</reference>
<protein>
    <recommendedName>
        <fullName evidence="11">Large ribosomal subunit protein uL22c</fullName>
    </recommendedName>
</protein>
<geneLocation type="plastid" evidence="13"/>
<dbReference type="GO" id="GO:0015934">
    <property type="term" value="C:large ribosomal subunit"/>
    <property type="evidence" value="ECO:0007669"/>
    <property type="project" value="InterPro"/>
</dbReference>
<comment type="subunit">
    <text evidence="5">Part of the 50S ribosomal subunit.</text>
</comment>
<dbReference type="NCBIfam" id="TIGR01044">
    <property type="entry name" value="rplV_bact"/>
    <property type="match status" value="1"/>
</dbReference>
<keyword evidence="6 13" id="KW-0934">Plastid</keyword>
<dbReference type="InterPro" id="IPR036394">
    <property type="entry name" value="Ribosomal_uL22_sf"/>
</dbReference>
<evidence type="ECO:0000256" key="7">
    <source>
        <dbReference type="ARBA" id="ARBA00022730"/>
    </source>
</evidence>
<dbReference type="AlphaFoldDB" id="A0A2K9RME0"/>
<organism evidence="13">
    <name type="scientific">Campanula rotundifolia</name>
    <name type="common">common harebell</name>
    <dbReference type="NCBI Taxonomy" id="239422"/>
    <lineage>
        <taxon>Eukaryota</taxon>
        <taxon>Viridiplantae</taxon>
        <taxon>Streptophyta</taxon>
        <taxon>Embryophyta</taxon>
        <taxon>Tracheophyta</taxon>
        <taxon>Spermatophyta</taxon>
        <taxon>Magnoliopsida</taxon>
        <taxon>eudicotyledons</taxon>
        <taxon>Gunneridae</taxon>
        <taxon>Pentapetalae</taxon>
        <taxon>asterids</taxon>
        <taxon>campanulids</taxon>
        <taxon>Asterales</taxon>
        <taxon>Campanulaceae</taxon>
        <taxon>Campanula</taxon>
    </lineage>
</organism>
<sequence>MLQKKKTEVYASGQNISMSAHKARRVIDQIRGRSYLTTLFLLKFMPYRACSRIFKLVWSAAANARHLLGSKNENLFISQAQVNEGTSLKRFKLRARGCSYPIKRPTCHITIVMKDRSLNNSEKKVKVVLDADNFLSDADDFVQKDFMRWLKKPITKPKNKYIIWTDIIRNDRNLYRNGGAWDKK</sequence>
<evidence type="ECO:0000256" key="5">
    <source>
        <dbReference type="ARBA" id="ARBA00011838"/>
    </source>
</evidence>
<keyword evidence="9 12" id="KW-0689">Ribosomal protein</keyword>
<dbReference type="PANTHER" id="PTHR13501">
    <property type="entry name" value="CHLOROPLAST 50S RIBOSOMAL PROTEIN L22-RELATED"/>
    <property type="match status" value="1"/>
</dbReference>
<comment type="similarity">
    <text evidence="4 12">Belongs to the universal ribosomal protein uL22 family.</text>
</comment>
<gene>
    <name evidence="13" type="primary">rpl22</name>
</gene>
<dbReference type="GO" id="GO:0003735">
    <property type="term" value="F:structural constituent of ribosome"/>
    <property type="evidence" value="ECO:0007669"/>
    <property type="project" value="InterPro"/>
</dbReference>
<keyword evidence="8" id="KW-0694">RNA-binding</keyword>
<keyword evidence="7" id="KW-0699">rRNA-binding</keyword>
<evidence type="ECO:0000256" key="8">
    <source>
        <dbReference type="ARBA" id="ARBA00022884"/>
    </source>
</evidence>
<evidence type="ECO:0000256" key="10">
    <source>
        <dbReference type="ARBA" id="ARBA00023274"/>
    </source>
</evidence>
<evidence type="ECO:0000256" key="6">
    <source>
        <dbReference type="ARBA" id="ARBA00022640"/>
    </source>
</evidence>
<evidence type="ECO:0000256" key="2">
    <source>
        <dbReference type="ARBA" id="ARBA00003611"/>
    </source>
</evidence>
<dbReference type="InterPro" id="IPR001063">
    <property type="entry name" value="Ribosomal_uL22"/>
</dbReference>
<comment type="function">
    <text evidence="2">This protein binds specifically to 23S rRNA.</text>
</comment>
<comment type="function">
    <text evidence="1">The globular domain of the protein is located near the polypeptide exit tunnel on the outside of the subunit, while an extended beta-hairpin is found that lines the wall of the exit tunnel in the center of the 70S ribosome.</text>
</comment>
<dbReference type="GO" id="GO:0009536">
    <property type="term" value="C:plastid"/>
    <property type="evidence" value="ECO:0007669"/>
    <property type="project" value="UniProtKB-SubCell"/>
</dbReference>
<evidence type="ECO:0000256" key="9">
    <source>
        <dbReference type="ARBA" id="ARBA00022980"/>
    </source>
</evidence>
<name>A0A2K9RME0_9ASTR</name>
<evidence type="ECO:0000256" key="1">
    <source>
        <dbReference type="ARBA" id="ARBA00003478"/>
    </source>
</evidence>